<dbReference type="Proteomes" id="UP000708576">
    <property type="component" value="Unassembled WGS sequence"/>
</dbReference>
<reference evidence="4 5" key="1">
    <citation type="journal article" date="2015" name="Int. J. Syst. Evol. Microbiol.">
        <title>Carboxylicivirga linearis sp. nov., isolated from a sea cucumber culture pond.</title>
        <authorList>
            <person name="Wang F.Q."/>
            <person name="Zhou Y.X."/>
            <person name="Lin X.Z."/>
            <person name="Chen G.J."/>
            <person name="Du Z.J."/>
        </authorList>
    </citation>
    <scope>NUCLEOTIDE SEQUENCE [LARGE SCALE GENOMIC DNA]</scope>
    <source>
        <strain evidence="4 5">FB218</strain>
    </source>
</reference>
<protein>
    <recommendedName>
        <fullName evidence="6">Periplasmic heavy metal sensor</fullName>
    </recommendedName>
</protein>
<organism evidence="4 5">
    <name type="scientific">Carboxylicivirga linearis</name>
    <dbReference type="NCBI Taxonomy" id="1628157"/>
    <lineage>
        <taxon>Bacteria</taxon>
        <taxon>Pseudomonadati</taxon>
        <taxon>Bacteroidota</taxon>
        <taxon>Bacteroidia</taxon>
        <taxon>Marinilabiliales</taxon>
        <taxon>Marinilabiliaceae</taxon>
        <taxon>Carboxylicivirga</taxon>
    </lineage>
</organism>
<sequence length="299" mass="33803">MKTKLFLGLIALAMVAVSATAQQQRKQAFNRQDCVLKDDLTQEQKDKMDELRVAFYQKTKADHNQLNELITRKHTLETTDPVDKDALFECLASINTIQTNLQKERIRHFQDVKANLTDDQVILFDARKKGPKGQMGQGYGLGKGNQGQCPGCDRNSFGRGNGQRGNGQGYGKSQGQGRGQRNQAGQGRGTGQRRNLTALDLTDAQKEFMDQSRLQLLKKEQTLKNKLNELNAQLKTQTTGKNINLKQVDKTITEQSEIKLQLAKLRAEHKMEVRNQMTDEQKMAFDSRGFGRKGRHGRR</sequence>
<keyword evidence="1" id="KW-0175">Coiled coil</keyword>
<feature type="region of interest" description="Disordered" evidence="2">
    <location>
        <begin position="128"/>
        <end position="195"/>
    </location>
</feature>
<comment type="caution">
    <text evidence="4">The sequence shown here is derived from an EMBL/GenBank/DDBJ whole genome shotgun (WGS) entry which is preliminary data.</text>
</comment>
<evidence type="ECO:0000256" key="2">
    <source>
        <dbReference type="SAM" id="MobiDB-lite"/>
    </source>
</evidence>
<evidence type="ECO:0000313" key="5">
    <source>
        <dbReference type="Proteomes" id="UP000708576"/>
    </source>
</evidence>
<keyword evidence="5" id="KW-1185">Reference proteome</keyword>
<evidence type="ECO:0000256" key="3">
    <source>
        <dbReference type="SAM" id="SignalP"/>
    </source>
</evidence>
<proteinExistence type="predicted"/>
<evidence type="ECO:0000313" key="4">
    <source>
        <dbReference type="EMBL" id="MBS2100073.1"/>
    </source>
</evidence>
<evidence type="ECO:0000256" key="1">
    <source>
        <dbReference type="SAM" id="Coils"/>
    </source>
</evidence>
<dbReference type="EMBL" id="JAGUCO010000018">
    <property type="protein sequence ID" value="MBS2100073.1"/>
    <property type="molecule type" value="Genomic_DNA"/>
</dbReference>
<feature type="compositionally biased region" description="Gly residues" evidence="2">
    <location>
        <begin position="159"/>
        <end position="178"/>
    </location>
</feature>
<feature type="signal peptide" evidence="3">
    <location>
        <begin position="1"/>
        <end position="21"/>
    </location>
</feature>
<dbReference type="RefSeq" id="WP_212217315.1">
    <property type="nucleotide sequence ID" value="NZ_JAGUCO010000018.1"/>
</dbReference>
<name>A0ABS5JYV7_9BACT</name>
<gene>
    <name evidence="4" type="ORF">KEM10_17430</name>
</gene>
<feature type="compositionally biased region" description="Gly residues" evidence="2">
    <location>
        <begin position="133"/>
        <end position="145"/>
    </location>
</feature>
<keyword evidence="3" id="KW-0732">Signal</keyword>
<feature type="coiled-coil region" evidence="1">
    <location>
        <begin position="209"/>
        <end position="237"/>
    </location>
</feature>
<accession>A0ABS5JYV7</accession>
<dbReference type="Pfam" id="PF07813">
    <property type="entry name" value="LTXXQ"/>
    <property type="match status" value="1"/>
</dbReference>
<evidence type="ECO:0008006" key="6">
    <source>
        <dbReference type="Google" id="ProtNLM"/>
    </source>
</evidence>
<dbReference type="Gene3D" id="1.20.120.1490">
    <property type="match status" value="2"/>
</dbReference>
<dbReference type="InterPro" id="IPR012899">
    <property type="entry name" value="LTXXQ"/>
</dbReference>
<feature type="chain" id="PRO_5047290926" description="Periplasmic heavy metal sensor" evidence="3">
    <location>
        <begin position="22"/>
        <end position="299"/>
    </location>
</feature>